<reference evidence="1" key="2">
    <citation type="submission" date="2020-09" db="EMBL/GenBank/DDBJ databases">
        <authorList>
            <person name="Sun Q."/>
            <person name="Zhou Y."/>
        </authorList>
    </citation>
    <scope>NUCLEOTIDE SEQUENCE</scope>
    <source>
        <strain evidence="1">CGMCC 1.15095</strain>
    </source>
</reference>
<proteinExistence type="predicted"/>
<name>A0A916TPB5_9SPHN</name>
<organism evidence="1 2">
    <name type="scientific">Novosphingobium endophyticum</name>
    <dbReference type="NCBI Taxonomy" id="1955250"/>
    <lineage>
        <taxon>Bacteria</taxon>
        <taxon>Pseudomonadati</taxon>
        <taxon>Pseudomonadota</taxon>
        <taxon>Alphaproteobacteria</taxon>
        <taxon>Sphingomonadales</taxon>
        <taxon>Sphingomonadaceae</taxon>
        <taxon>Novosphingobium</taxon>
    </lineage>
</organism>
<gene>
    <name evidence="1" type="ORF">GCM10011494_00960</name>
</gene>
<dbReference type="EMBL" id="BMHK01000001">
    <property type="protein sequence ID" value="GGB86457.1"/>
    <property type="molecule type" value="Genomic_DNA"/>
</dbReference>
<evidence type="ECO:0000313" key="2">
    <source>
        <dbReference type="Proteomes" id="UP000608154"/>
    </source>
</evidence>
<dbReference type="AlphaFoldDB" id="A0A916TPB5"/>
<comment type="caution">
    <text evidence="1">The sequence shown here is derived from an EMBL/GenBank/DDBJ whole genome shotgun (WGS) entry which is preliminary data.</text>
</comment>
<accession>A0A916TPB5</accession>
<reference evidence="1" key="1">
    <citation type="journal article" date="2014" name="Int. J. Syst. Evol. Microbiol.">
        <title>Complete genome sequence of Corynebacterium casei LMG S-19264T (=DSM 44701T), isolated from a smear-ripened cheese.</title>
        <authorList>
            <consortium name="US DOE Joint Genome Institute (JGI-PGF)"/>
            <person name="Walter F."/>
            <person name="Albersmeier A."/>
            <person name="Kalinowski J."/>
            <person name="Ruckert C."/>
        </authorList>
    </citation>
    <scope>NUCLEOTIDE SEQUENCE</scope>
    <source>
        <strain evidence="1">CGMCC 1.15095</strain>
    </source>
</reference>
<evidence type="ECO:0000313" key="1">
    <source>
        <dbReference type="EMBL" id="GGB86457.1"/>
    </source>
</evidence>
<dbReference type="Proteomes" id="UP000608154">
    <property type="component" value="Unassembled WGS sequence"/>
</dbReference>
<sequence>MVYNRAMIDQAVHQADAPDVETALREELARGDAMARTIPPILRHLIAAEDSTLFSDEILARIRGMLADLAHGLLDAAPERDGGELPACEADALTRAFLDNPALLSHLHALALEWQLTERLQLWLAVDPVVSPLLLELASSRDSAAQELATKFLAAQARWCQSQTRMKLSFRDLPGELFQTMLAPLRAHFGDGAGMAERAAKAEHEFRVSHDESASRLGLASRLVMSMGTGASAGLSVSHAGAALFLTALAQGSGQGRDAVVFSTHKAQLARLALALRIAGLGPRAAERELLALHPDFTPPPGFDSLSADQAAAILSSRHHAG</sequence>
<keyword evidence="2" id="KW-1185">Reference proteome</keyword>
<protein>
    <submittedName>
        <fullName evidence="1">Uncharacterized protein</fullName>
    </submittedName>
</protein>